<accession>H8X3K0</accession>
<dbReference type="Proteomes" id="UP000005018">
    <property type="component" value="Chromosome 3"/>
</dbReference>
<dbReference type="GeneID" id="14539711"/>
<reference evidence="1 2" key="1">
    <citation type="journal article" date="2012" name="PLoS ONE">
        <title>Sequence and analysis of the genome of the pathogenic yeast Candida orthopsilosis.</title>
        <authorList>
            <person name="Riccombeni A."/>
            <person name="Vidanes G."/>
            <person name="Proux-Wera E."/>
            <person name="Wolfe K.H."/>
            <person name="Butler G."/>
        </authorList>
    </citation>
    <scope>NUCLEOTIDE SEQUENCE [LARGE SCALE GENOMIC DNA]</scope>
    <source>
        <strain evidence="1 2">Co 90-125</strain>
    </source>
</reference>
<dbReference type="HOGENOM" id="CLU_395326_0_0_1"/>
<evidence type="ECO:0000313" key="1">
    <source>
        <dbReference type="EMBL" id="CCG25473.1"/>
    </source>
</evidence>
<name>H8X3K0_CANO9</name>
<evidence type="ECO:0000313" key="2">
    <source>
        <dbReference type="Proteomes" id="UP000005018"/>
    </source>
</evidence>
<dbReference type="eggNOG" id="ENOG502SQ2E">
    <property type="taxonomic scope" value="Eukaryota"/>
</dbReference>
<dbReference type="OrthoDB" id="4017072at2759"/>
<organism evidence="1 2">
    <name type="scientific">Candida orthopsilosis (strain 90-125)</name>
    <name type="common">Yeast</name>
    <dbReference type="NCBI Taxonomy" id="1136231"/>
    <lineage>
        <taxon>Eukaryota</taxon>
        <taxon>Fungi</taxon>
        <taxon>Dikarya</taxon>
        <taxon>Ascomycota</taxon>
        <taxon>Saccharomycotina</taxon>
        <taxon>Pichiomycetes</taxon>
        <taxon>Debaryomycetaceae</taxon>
        <taxon>Candida/Lodderomyces clade</taxon>
        <taxon>Candida</taxon>
    </lineage>
</organism>
<proteinExistence type="predicted"/>
<dbReference type="AlphaFoldDB" id="H8X3K0"/>
<keyword evidence="2" id="KW-1185">Reference proteome</keyword>
<gene>
    <name evidence="1" type="ORF">CORT_0C00960</name>
</gene>
<dbReference type="KEGG" id="cot:CORT_0C00960"/>
<dbReference type="EMBL" id="HE681721">
    <property type="protein sequence ID" value="CCG25473.1"/>
    <property type="molecule type" value="Genomic_DNA"/>
</dbReference>
<sequence>MTTCFRRRGYHSFALYKINLVPIRHNSLLSHRALERLPNNLYHKLTQYGQSEVKLVPKIEHAPLYSKVMNSDKPFSLNWNPIFKPSQHKLYQLLEAIVFHIICVIDYLKQGKEVPDLHREFFSQVIARSGKNEGSVDCEKLRSRFAIPYNGILKMGLQCFSTISLYINEPYTEDDLVAWVDSCSARSISSSVSLVTENTPAFVLFDILLRSPTFKEQFLVQSELWTHNINYLIMQMRKDTYILKTMLDNLTYYAVMFEPHSLVTLYQSTMDFINSPKTRSLMKLSSAFFDDLIWNLAVYSLRYQKLDPLAIANAQELLMSQIRNVQGTSLSLKGYLGIAIVMSRISYSKGLQVFHVAEKKFRKDTCSKKDLLTYYLTKIHLAKTPSEAINTFKIASNKFDYSSTLWLFFIRKLKYLNVMDEKRAKLFYKQICNSKVRITNDIVYELLHFVGELNVLEDMFRSVSNGKQVTLDNAFRVRYIQLLKRREPNKEDLPKLQWGSEKGHEFRNFDSVEKYISHIYTTAPAKSIQLIVTYLDYISKWDTVRFFELYKEEILDRDHLPNAACLKLLLETAKRSEDVKVSDNLLAPQFAIREFQGNVQATAKSYGISPRDDLWKSYISLLAEFDYVSELSKIMKWWIDLNFRPKRSTILSLLNTLPEEFALRHIKHHQVAKSKKDWDWPTTREFRRFKWFHGSSSVSR</sequence>
<dbReference type="RefSeq" id="XP_003868377.1">
    <property type="nucleotide sequence ID" value="XM_003868329.1"/>
</dbReference>
<protein>
    <submittedName>
        <fullName evidence="1">Uncharacterized protein</fullName>
    </submittedName>
</protein>